<feature type="region of interest" description="Disordered" evidence="1">
    <location>
        <begin position="1"/>
        <end position="41"/>
    </location>
</feature>
<reference evidence="2 3" key="1">
    <citation type="submission" date="2019-03" db="EMBL/GenBank/DDBJ databases">
        <title>First draft genome of Liparis tanakae, snailfish: a comprehensive survey of snailfish specific genes.</title>
        <authorList>
            <person name="Kim W."/>
            <person name="Song I."/>
            <person name="Jeong J.-H."/>
            <person name="Kim D."/>
            <person name="Kim S."/>
            <person name="Ryu S."/>
            <person name="Song J.Y."/>
            <person name="Lee S.K."/>
        </authorList>
    </citation>
    <scope>NUCLEOTIDE SEQUENCE [LARGE SCALE GENOMIC DNA]</scope>
    <source>
        <tissue evidence="2">Muscle</tissue>
    </source>
</reference>
<accession>A0A4Z2FUE0</accession>
<dbReference type="AlphaFoldDB" id="A0A4Z2FUE0"/>
<feature type="compositionally biased region" description="Low complexity" evidence="1">
    <location>
        <begin position="1"/>
        <end position="10"/>
    </location>
</feature>
<gene>
    <name evidence="2" type="ORF">EYF80_044954</name>
</gene>
<name>A0A4Z2FUE0_9TELE</name>
<protein>
    <submittedName>
        <fullName evidence="2">Uncharacterized protein</fullName>
    </submittedName>
</protein>
<proteinExistence type="predicted"/>
<keyword evidence="3" id="KW-1185">Reference proteome</keyword>
<dbReference type="Proteomes" id="UP000314294">
    <property type="component" value="Unassembled WGS sequence"/>
</dbReference>
<comment type="caution">
    <text evidence="2">The sequence shown here is derived from an EMBL/GenBank/DDBJ whole genome shotgun (WGS) entry which is preliminary data.</text>
</comment>
<sequence>MMKASASSRASSHRGALPKTEDTEIILKSRRHTNSLKPSSAKTGFRQLADPAAAFCGSTLPPIVHGPHVFPGNLCLPPPSIAEETS</sequence>
<evidence type="ECO:0000256" key="1">
    <source>
        <dbReference type="SAM" id="MobiDB-lite"/>
    </source>
</evidence>
<organism evidence="2 3">
    <name type="scientific">Liparis tanakae</name>
    <name type="common">Tanaka's snailfish</name>
    <dbReference type="NCBI Taxonomy" id="230148"/>
    <lineage>
        <taxon>Eukaryota</taxon>
        <taxon>Metazoa</taxon>
        <taxon>Chordata</taxon>
        <taxon>Craniata</taxon>
        <taxon>Vertebrata</taxon>
        <taxon>Euteleostomi</taxon>
        <taxon>Actinopterygii</taxon>
        <taxon>Neopterygii</taxon>
        <taxon>Teleostei</taxon>
        <taxon>Neoteleostei</taxon>
        <taxon>Acanthomorphata</taxon>
        <taxon>Eupercaria</taxon>
        <taxon>Perciformes</taxon>
        <taxon>Cottioidei</taxon>
        <taxon>Cottales</taxon>
        <taxon>Liparidae</taxon>
        <taxon>Liparis</taxon>
    </lineage>
</organism>
<evidence type="ECO:0000313" key="3">
    <source>
        <dbReference type="Proteomes" id="UP000314294"/>
    </source>
</evidence>
<evidence type="ECO:0000313" key="2">
    <source>
        <dbReference type="EMBL" id="TNN44836.1"/>
    </source>
</evidence>
<dbReference type="EMBL" id="SRLO01000881">
    <property type="protein sequence ID" value="TNN44836.1"/>
    <property type="molecule type" value="Genomic_DNA"/>
</dbReference>